<evidence type="ECO:0000256" key="14">
    <source>
        <dbReference type="SAM" id="SignalP"/>
    </source>
</evidence>
<evidence type="ECO:0000256" key="2">
    <source>
        <dbReference type="ARBA" id="ARBA00004922"/>
    </source>
</evidence>
<protein>
    <recommendedName>
        <fullName evidence="4">alpha-1,6-mannosyl-glycoprotein 6-beta-N-acetylglucosaminyltransferase</fullName>
        <ecNumber evidence="4">2.4.1.155</ecNumber>
    </recommendedName>
</protein>
<sequence>MLSIRRRLASFALAIVSVGLLVFHSKDDGASGRSLASIQKITEGLTGLVRPTPIVPEHQDWVVAKSLFPLPASTAPQEAEWEIERREALAQVLYCSRRSCPRKYRSAVLCAAGRFRWALDGTFERPSAFANGEAILAKSFMWALKSLGYPFIYIDESHKRSRKDAVQLTAKIYRLFPDSVKLVIYDYLGEPDCLADADCFYNVDTNPSGMPLWKMFIWDAMGGFAPYELPYRGPWHLSGIPVPPATFLGITLEDDCKQLPFVPQTKRSHQAYVLGKSQRYFNATRTAWTADDFAALKKETGLSLISGVKVDGREDKTELPSAIDNMGVSTRTEFLERISMSKVMIGIGGPTESPSPFEALCMGASFINPGRPRFNASWYQFEQGEDQRGWSAQHSLLLQFGEPYVYNILRGNRTQLISAVQRSLARPLTSPFLPPMLTNAGVLARVIEVMETDWQRRHIVEDAKYQAEQLVFSAQV</sequence>
<keyword evidence="10" id="KW-0333">Golgi apparatus</keyword>
<dbReference type="UniPathway" id="UPA00378"/>
<evidence type="ECO:0000313" key="16">
    <source>
        <dbReference type="EMBL" id="GAA94886.1"/>
    </source>
</evidence>
<keyword evidence="7" id="KW-0812">Transmembrane</keyword>
<dbReference type="EC" id="2.4.1.155" evidence="4"/>
<feature type="domain" description="Glycosyltransferase family 18 catalytic" evidence="15">
    <location>
        <begin position="245"/>
        <end position="451"/>
    </location>
</feature>
<gene>
    <name evidence="16" type="primary">Mo01541</name>
    <name evidence="16" type="ORF">E5Q_01541</name>
</gene>
<dbReference type="OMA" id="NADIENC"/>
<feature type="signal peptide" evidence="14">
    <location>
        <begin position="1"/>
        <end position="32"/>
    </location>
</feature>
<dbReference type="Pfam" id="PF15024">
    <property type="entry name" value="Glyco_transf_18"/>
    <property type="match status" value="1"/>
</dbReference>
<dbReference type="AlphaFoldDB" id="G7DWC6"/>
<keyword evidence="6" id="KW-0808">Transferase</keyword>
<dbReference type="eggNOG" id="ENOG502S1N4">
    <property type="taxonomic scope" value="Eukaryota"/>
</dbReference>
<keyword evidence="5" id="KW-0328">Glycosyltransferase</keyword>
<dbReference type="InterPro" id="IPR026116">
    <property type="entry name" value="GT18_cat"/>
</dbReference>
<evidence type="ECO:0000256" key="5">
    <source>
        <dbReference type="ARBA" id="ARBA00022676"/>
    </source>
</evidence>
<dbReference type="STRING" id="764103.G7DWC6"/>
<keyword evidence="8" id="KW-0735">Signal-anchor</keyword>
<evidence type="ECO:0000259" key="15">
    <source>
        <dbReference type="Pfam" id="PF15024"/>
    </source>
</evidence>
<evidence type="ECO:0000256" key="9">
    <source>
        <dbReference type="ARBA" id="ARBA00022989"/>
    </source>
</evidence>
<evidence type="ECO:0000256" key="6">
    <source>
        <dbReference type="ARBA" id="ARBA00022679"/>
    </source>
</evidence>
<dbReference type="InterPro" id="IPR052105">
    <property type="entry name" value="MGAT5_Glycosyltransferase"/>
</dbReference>
<comment type="subcellular location">
    <subcellularLocation>
        <location evidence="1">Golgi apparatus membrane</location>
        <topology evidence="1">Single-pass type II membrane protein</topology>
    </subcellularLocation>
</comment>
<evidence type="ECO:0000256" key="13">
    <source>
        <dbReference type="ARBA" id="ARBA00048243"/>
    </source>
</evidence>
<comment type="pathway">
    <text evidence="2">Protein modification; protein glycosylation.</text>
</comment>
<accession>G7DWC6</accession>
<feature type="chain" id="PRO_5009955578" description="alpha-1,6-mannosyl-glycoprotein 6-beta-N-acetylglucosaminyltransferase" evidence="14">
    <location>
        <begin position="33"/>
        <end position="476"/>
    </location>
</feature>
<dbReference type="OrthoDB" id="2113294at2759"/>
<evidence type="ECO:0000256" key="7">
    <source>
        <dbReference type="ARBA" id="ARBA00022692"/>
    </source>
</evidence>
<keyword evidence="17" id="KW-1185">Reference proteome</keyword>
<reference evidence="16 17" key="2">
    <citation type="journal article" date="2012" name="Open Biol.">
        <title>Characteristics of nucleosomes and linker DNA regions on the genome of the basidiomycete Mixia osmundae revealed by mono- and dinucleosome mapping.</title>
        <authorList>
            <person name="Nishida H."/>
            <person name="Kondo S."/>
            <person name="Matsumoto T."/>
            <person name="Suzuki Y."/>
            <person name="Yoshikawa H."/>
            <person name="Taylor T.D."/>
            <person name="Sugiyama J."/>
        </authorList>
    </citation>
    <scope>NUCLEOTIDE SEQUENCE [LARGE SCALE GENOMIC DNA]</scope>
    <source>
        <strain evidence="17">CBS 9802 / IAM 14324 / JCM 22182 / KY 12970</strain>
    </source>
</reference>
<dbReference type="GO" id="GO:0000139">
    <property type="term" value="C:Golgi membrane"/>
    <property type="evidence" value="ECO:0007669"/>
    <property type="project" value="UniProtKB-SubCell"/>
</dbReference>
<dbReference type="PANTHER" id="PTHR15075:SF2">
    <property type="entry name" value="ALPHA-1,6-MANNOSYLGLYCOPROTEIN 6-BETA-N-ACETYLGLUCOSAMINYLTRANSFERASE"/>
    <property type="match status" value="1"/>
</dbReference>
<keyword evidence="14" id="KW-0732">Signal</keyword>
<evidence type="ECO:0000256" key="4">
    <source>
        <dbReference type="ARBA" id="ARBA00012671"/>
    </source>
</evidence>
<evidence type="ECO:0000256" key="12">
    <source>
        <dbReference type="ARBA" id="ARBA00023180"/>
    </source>
</evidence>
<dbReference type="GO" id="GO:0006487">
    <property type="term" value="P:protein N-linked glycosylation"/>
    <property type="evidence" value="ECO:0007669"/>
    <property type="project" value="TreeGrafter"/>
</dbReference>
<dbReference type="HOGENOM" id="CLU_033184_0_0_1"/>
<evidence type="ECO:0000256" key="10">
    <source>
        <dbReference type="ARBA" id="ARBA00023034"/>
    </source>
</evidence>
<dbReference type="Proteomes" id="UP000009131">
    <property type="component" value="Unassembled WGS sequence"/>
</dbReference>
<evidence type="ECO:0000256" key="3">
    <source>
        <dbReference type="ARBA" id="ARBA00007477"/>
    </source>
</evidence>
<dbReference type="GO" id="GO:0030144">
    <property type="term" value="F:alpha-1,6-mannosylglycoprotein 6-beta-N-acetylglucosaminyltransferase activity"/>
    <property type="evidence" value="ECO:0007669"/>
    <property type="project" value="UniProtKB-EC"/>
</dbReference>
<reference evidence="16 17" key="1">
    <citation type="journal article" date="2011" name="J. Gen. Appl. Microbiol.">
        <title>Draft genome sequencing of the enigmatic basidiomycete Mixia osmundae.</title>
        <authorList>
            <person name="Nishida H."/>
            <person name="Nagatsuka Y."/>
            <person name="Sugiyama J."/>
        </authorList>
    </citation>
    <scope>NUCLEOTIDE SEQUENCE [LARGE SCALE GENOMIC DNA]</scope>
    <source>
        <strain evidence="17">CBS 9802 / IAM 14324 / JCM 22182 / KY 12970</strain>
    </source>
</reference>
<name>G7DWC6_MIXOS</name>
<keyword evidence="12" id="KW-0325">Glycoprotein</keyword>
<comment type="catalytic activity">
    <reaction evidence="13">
        <text>N(4)-{beta-D-GlcNAc-(1-&gt;2)-[beta-D-GlcNAc-(1-&gt;4)]-alpha-D-Man-(1-&gt;3)-[beta-D-GlcNAc-(1-&gt;2)-alpha-D-Man-(1-&gt;6)]-beta-D-Man-(1-&gt;4)-beta-D-GlcNAc-(1-&gt;4)-beta-D-GlcNAc}-L-asparaginyl-[protein] + UDP-N-acetyl-alpha-D-glucosamine = N(4)-{beta-D-GlcNAc-(1-&gt;2)-[beta-D-GlcNAc-(1-&gt;4)]-alpha-D-Man-(1-&gt;3)-[beta-D-GlcNAc-(1-&gt;2)-[beta-D-GlcNAc-(1-&gt;6)]-alpha-D-Man-(1-&gt;6)]-beta-D-Man-(1-&gt;4)-beta-D-GlcNAc-(1-&gt;4)-beta-D-GlcNAc}-L-asparaginyl-[protein] + UDP + H(+)</text>
        <dbReference type="Rhea" id="RHEA:16921"/>
        <dbReference type="Rhea" id="RHEA-COMP:14374"/>
        <dbReference type="Rhea" id="RHEA-COMP:14377"/>
        <dbReference type="ChEBI" id="CHEBI:15378"/>
        <dbReference type="ChEBI" id="CHEBI:57705"/>
        <dbReference type="ChEBI" id="CHEBI:58223"/>
        <dbReference type="ChEBI" id="CHEBI:139507"/>
        <dbReference type="ChEBI" id="CHEBI:139510"/>
        <dbReference type="EC" id="2.4.1.155"/>
    </reaction>
</comment>
<evidence type="ECO:0000256" key="8">
    <source>
        <dbReference type="ARBA" id="ARBA00022968"/>
    </source>
</evidence>
<proteinExistence type="inferred from homology"/>
<dbReference type="PANTHER" id="PTHR15075">
    <property type="entry name" value="ALPHA-MANNOSIDE BETA-1,6-N-ACETYLGLUCOSAMINYLTRANSFERASE"/>
    <property type="match status" value="1"/>
</dbReference>
<organism evidence="16 17">
    <name type="scientific">Mixia osmundae (strain CBS 9802 / IAM 14324 / JCM 22182 / KY 12970)</name>
    <dbReference type="NCBI Taxonomy" id="764103"/>
    <lineage>
        <taxon>Eukaryota</taxon>
        <taxon>Fungi</taxon>
        <taxon>Dikarya</taxon>
        <taxon>Basidiomycota</taxon>
        <taxon>Pucciniomycotina</taxon>
        <taxon>Mixiomycetes</taxon>
        <taxon>Mixiales</taxon>
        <taxon>Mixiaceae</taxon>
        <taxon>Mixia</taxon>
    </lineage>
</organism>
<evidence type="ECO:0000256" key="1">
    <source>
        <dbReference type="ARBA" id="ARBA00004323"/>
    </source>
</evidence>
<evidence type="ECO:0000313" key="17">
    <source>
        <dbReference type="Proteomes" id="UP000009131"/>
    </source>
</evidence>
<dbReference type="EMBL" id="BABT02000049">
    <property type="protein sequence ID" value="GAA94886.1"/>
    <property type="molecule type" value="Genomic_DNA"/>
</dbReference>
<dbReference type="InParanoid" id="G7DWC6"/>
<evidence type="ECO:0000256" key="11">
    <source>
        <dbReference type="ARBA" id="ARBA00023136"/>
    </source>
</evidence>
<keyword evidence="11" id="KW-0472">Membrane</keyword>
<dbReference type="RefSeq" id="XP_014569087.1">
    <property type="nucleotide sequence ID" value="XM_014713601.1"/>
</dbReference>
<comment type="caution">
    <text evidence="16">The sequence shown here is derived from an EMBL/GenBank/DDBJ whole genome shotgun (WGS) entry which is preliminary data.</text>
</comment>
<comment type="similarity">
    <text evidence="3">Belongs to the glycosyltransferase 18 family.</text>
</comment>
<keyword evidence="9" id="KW-1133">Transmembrane helix</keyword>